<dbReference type="RefSeq" id="WP_121482970.1">
    <property type="nucleotide sequence ID" value="NZ_CP032707.1"/>
</dbReference>
<name>A0A494RRB7_9CAUL</name>
<dbReference type="EMBL" id="CP032707">
    <property type="protein sequence ID" value="AYG95836.1"/>
    <property type="molecule type" value="Genomic_DNA"/>
</dbReference>
<dbReference type="PROSITE" id="PS51257">
    <property type="entry name" value="PROKAR_LIPOPROTEIN"/>
    <property type="match status" value="1"/>
</dbReference>
<feature type="signal peptide" evidence="1">
    <location>
        <begin position="1"/>
        <end position="21"/>
    </location>
</feature>
<sequence length="139" mass="14877">MGDIMRIATLLILAVALQGCATFDASETHQNIARGRSIVSDALSKPGAQERVTLSYAGGQGEREAFSGAAIEGDQVCGLRVAGTLEPIYVHPRGGGVQLYAMEWIELPHERQDRRCVSLARVSKAKVGDDPGFLGLRLN</sequence>
<protein>
    <recommendedName>
        <fullName evidence="4">Lipoprotein</fullName>
    </recommendedName>
</protein>
<gene>
    <name evidence="2" type="ORF">D8I30_12115</name>
</gene>
<evidence type="ECO:0000256" key="1">
    <source>
        <dbReference type="SAM" id="SignalP"/>
    </source>
</evidence>
<evidence type="ECO:0008006" key="4">
    <source>
        <dbReference type="Google" id="ProtNLM"/>
    </source>
</evidence>
<evidence type="ECO:0000313" key="3">
    <source>
        <dbReference type="Proteomes" id="UP000276984"/>
    </source>
</evidence>
<reference evidence="2 3" key="1">
    <citation type="submission" date="2018-10" db="EMBL/GenBank/DDBJ databases">
        <title>Complete genome sequence of Brevundimonas naejangsanensis BRV3.</title>
        <authorList>
            <person name="Berrios L."/>
            <person name="Ely B."/>
        </authorList>
    </citation>
    <scope>NUCLEOTIDE SEQUENCE [LARGE SCALE GENOMIC DNA]</scope>
    <source>
        <strain evidence="2 3">BRV3</strain>
    </source>
</reference>
<keyword evidence="1" id="KW-0732">Signal</keyword>
<keyword evidence="3" id="KW-1185">Reference proteome</keyword>
<feature type="chain" id="PRO_5019783753" description="Lipoprotein" evidence="1">
    <location>
        <begin position="22"/>
        <end position="139"/>
    </location>
</feature>
<dbReference type="AlphaFoldDB" id="A0A494RRB7"/>
<evidence type="ECO:0000313" key="2">
    <source>
        <dbReference type="EMBL" id="AYG95836.1"/>
    </source>
</evidence>
<proteinExistence type="predicted"/>
<accession>A0A494RRB7</accession>
<organism evidence="2 3">
    <name type="scientific">Brevundimonas naejangsanensis</name>
    <dbReference type="NCBI Taxonomy" id="588932"/>
    <lineage>
        <taxon>Bacteria</taxon>
        <taxon>Pseudomonadati</taxon>
        <taxon>Pseudomonadota</taxon>
        <taxon>Alphaproteobacteria</taxon>
        <taxon>Caulobacterales</taxon>
        <taxon>Caulobacteraceae</taxon>
        <taxon>Brevundimonas</taxon>
    </lineage>
</organism>
<dbReference type="Proteomes" id="UP000276984">
    <property type="component" value="Chromosome"/>
</dbReference>